<dbReference type="Gene3D" id="3.40.140.10">
    <property type="entry name" value="Cytidine Deaminase, domain 2"/>
    <property type="match status" value="1"/>
</dbReference>
<dbReference type="Pfam" id="PF14464">
    <property type="entry name" value="Prok-JAB"/>
    <property type="match status" value="1"/>
</dbReference>
<feature type="domain" description="MPN" evidence="6">
    <location>
        <begin position="2"/>
        <end position="140"/>
    </location>
</feature>
<evidence type="ECO:0000313" key="7">
    <source>
        <dbReference type="EMBL" id="GAA5440442.1"/>
    </source>
</evidence>
<dbReference type="PANTHER" id="PTHR34858">
    <property type="entry name" value="CYSO-CYSTEINE PEPTIDASE"/>
    <property type="match status" value="1"/>
</dbReference>
<keyword evidence="2" id="KW-0479">Metal-binding</keyword>
<dbReference type="RefSeq" id="WP_380063710.1">
    <property type="nucleotide sequence ID" value="NZ_BAABQU010000021.1"/>
</dbReference>
<evidence type="ECO:0000256" key="4">
    <source>
        <dbReference type="ARBA" id="ARBA00022833"/>
    </source>
</evidence>
<gene>
    <name evidence="7" type="ORF">Dcae01_01956</name>
</gene>
<dbReference type="GO" id="GO:0006508">
    <property type="term" value="P:proteolysis"/>
    <property type="evidence" value="ECO:0007669"/>
    <property type="project" value="UniProtKB-KW"/>
</dbReference>
<dbReference type="Proteomes" id="UP001423409">
    <property type="component" value="Unassembled WGS sequence"/>
</dbReference>
<keyword evidence="1 7" id="KW-0645">Protease</keyword>
<organism evidence="7 8">
    <name type="scientific">Deinococcus caeni</name>
    <dbReference type="NCBI Taxonomy" id="569127"/>
    <lineage>
        <taxon>Bacteria</taxon>
        <taxon>Thermotogati</taxon>
        <taxon>Deinococcota</taxon>
        <taxon>Deinococci</taxon>
        <taxon>Deinococcales</taxon>
        <taxon>Deinococcaceae</taxon>
        <taxon>Deinococcus</taxon>
    </lineage>
</organism>
<evidence type="ECO:0000313" key="8">
    <source>
        <dbReference type="Proteomes" id="UP001423409"/>
    </source>
</evidence>
<dbReference type="PROSITE" id="PS50249">
    <property type="entry name" value="MPN"/>
    <property type="match status" value="1"/>
</dbReference>
<sequence length="140" mass="15358">MLHLPASLHAALWAHARQDPARECVGALGGHRRGSGLNAVWDVRTLYPLPNIAPRPDREYLAEPRALLRALKAMRAEGLDLVGLYHSHPRGPQVPSETDLRLASYEVPYLIADLRSGRLGAFHLPGGQRVPLRITGVTPD</sequence>
<evidence type="ECO:0000256" key="5">
    <source>
        <dbReference type="ARBA" id="ARBA00023049"/>
    </source>
</evidence>
<accession>A0ABP9UHB8</accession>
<keyword evidence="3" id="KW-0378">Hydrolase</keyword>
<dbReference type="SUPFAM" id="SSF102712">
    <property type="entry name" value="JAB1/MPN domain"/>
    <property type="match status" value="1"/>
</dbReference>
<dbReference type="InterPro" id="IPR051929">
    <property type="entry name" value="VirAsm_ModProt"/>
</dbReference>
<dbReference type="InterPro" id="IPR028090">
    <property type="entry name" value="JAB_dom_prok"/>
</dbReference>
<protein>
    <submittedName>
        <fullName evidence="7">TtuB-protein conjugate cleaving protease</fullName>
    </submittedName>
</protein>
<keyword evidence="8" id="KW-1185">Reference proteome</keyword>
<keyword evidence="4" id="KW-0862">Zinc</keyword>
<evidence type="ECO:0000256" key="3">
    <source>
        <dbReference type="ARBA" id="ARBA00022801"/>
    </source>
</evidence>
<dbReference type="EMBL" id="BAABQU010000021">
    <property type="protein sequence ID" value="GAA5440442.1"/>
    <property type="molecule type" value="Genomic_DNA"/>
</dbReference>
<comment type="caution">
    <text evidence="7">The sequence shown here is derived from an EMBL/GenBank/DDBJ whole genome shotgun (WGS) entry which is preliminary data.</text>
</comment>
<dbReference type="GO" id="GO:0008233">
    <property type="term" value="F:peptidase activity"/>
    <property type="evidence" value="ECO:0007669"/>
    <property type="project" value="UniProtKB-KW"/>
</dbReference>
<reference evidence="7 8" key="1">
    <citation type="submission" date="2024-02" db="EMBL/GenBank/DDBJ databases">
        <title>Deinococcus caeni NBRC 101312.</title>
        <authorList>
            <person name="Ichikawa N."/>
            <person name="Katano-Makiyama Y."/>
            <person name="Hidaka K."/>
        </authorList>
    </citation>
    <scope>NUCLEOTIDE SEQUENCE [LARGE SCALE GENOMIC DNA]</scope>
    <source>
        <strain evidence="7 8">NBRC 101312</strain>
    </source>
</reference>
<name>A0ABP9UHB8_9DEIO</name>
<evidence type="ECO:0000256" key="1">
    <source>
        <dbReference type="ARBA" id="ARBA00022670"/>
    </source>
</evidence>
<evidence type="ECO:0000259" key="6">
    <source>
        <dbReference type="PROSITE" id="PS50249"/>
    </source>
</evidence>
<dbReference type="PANTHER" id="PTHR34858:SF1">
    <property type="entry name" value="CYSO-CYSTEINE PEPTIDASE"/>
    <property type="match status" value="1"/>
</dbReference>
<dbReference type="InterPro" id="IPR037518">
    <property type="entry name" value="MPN"/>
</dbReference>
<dbReference type="CDD" id="cd08070">
    <property type="entry name" value="MPN_like"/>
    <property type="match status" value="1"/>
</dbReference>
<evidence type="ECO:0000256" key="2">
    <source>
        <dbReference type="ARBA" id="ARBA00022723"/>
    </source>
</evidence>
<keyword evidence="5" id="KW-0482">Metalloprotease</keyword>
<proteinExistence type="predicted"/>